<dbReference type="AlphaFoldDB" id="A0A0F9D6L8"/>
<dbReference type="EMBL" id="LAZR01043177">
    <property type="protein sequence ID" value="KKL07708.1"/>
    <property type="molecule type" value="Genomic_DNA"/>
</dbReference>
<gene>
    <name evidence="1" type="ORF">LCGC14_2583280</name>
</gene>
<protein>
    <submittedName>
        <fullName evidence="1">Uncharacterized protein</fullName>
    </submittedName>
</protein>
<accession>A0A0F9D6L8</accession>
<name>A0A0F9D6L8_9ZZZZ</name>
<sequence length="30" mass="3366">MNVLCKHLGEGILSRMSIFNEAEPNQLHAI</sequence>
<comment type="caution">
    <text evidence="1">The sequence shown here is derived from an EMBL/GenBank/DDBJ whole genome shotgun (WGS) entry which is preliminary data.</text>
</comment>
<feature type="non-terminal residue" evidence="1">
    <location>
        <position position="30"/>
    </location>
</feature>
<proteinExistence type="predicted"/>
<reference evidence="1" key="1">
    <citation type="journal article" date="2015" name="Nature">
        <title>Complex archaea that bridge the gap between prokaryotes and eukaryotes.</title>
        <authorList>
            <person name="Spang A."/>
            <person name="Saw J.H."/>
            <person name="Jorgensen S.L."/>
            <person name="Zaremba-Niedzwiedzka K."/>
            <person name="Martijn J."/>
            <person name="Lind A.E."/>
            <person name="van Eijk R."/>
            <person name="Schleper C."/>
            <person name="Guy L."/>
            <person name="Ettema T.J."/>
        </authorList>
    </citation>
    <scope>NUCLEOTIDE SEQUENCE</scope>
</reference>
<evidence type="ECO:0000313" key="1">
    <source>
        <dbReference type="EMBL" id="KKL07708.1"/>
    </source>
</evidence>
<organism evidence="1">
    <name type="scientific">marine sediment metagenome</name>
    <dbReference type="NCBI Taxonomy" id="412755"/>
    <lineage>
        <taxon>unclassified sequences</taxon>
        <taxon>metagenomes</taxon>
        <taxon>ecological metagenomes</taxon>
    </lineage>
</organism>